<evidence type="ECO:0000313" key="1">
    <source>
        <dbReference type="EMBL" id="JAD99034.1"/>
    </source>
</evidence>
<dbReference type="AlphaFoldDB" id="A0A0A9EE43"/>
<protein>
    <submittedName>
        <fullName evidence="1">Aspartic proteinase oryzasin-1</fullName>
    </submittedName>
</protein>
<reference evidence="1" key="2">
    <citation type="journal article" date="2015" name="Data Brief">
        <title>Shoot transcriptome of the giant reed, Arundo donax.</title>
        <authorList>
            <person name="Barrero R.A."/>
            <person name="Guerrero F.D."/>
            <person name="Moolhuijzen P."/>
            <person name="Goolsby J.A."/>
            <person name="Tidwell J."/>
            <person name="Bellgard S.E."/>
            <person name="Bellgard M.I."/>
        </authorList>
    </citation>
    <scope>NUCLEOTIDE SEQUENCE</scope>
    <source>
        <tissue evidence="1">Shoot tissue taken approximately 20 cm above the soil surface</tissue>
    </source>
</reference>
<reference evidence="1" key="1">
    <citation type="submission" date="2014-09" db="EMBL/GenBank/DDBJ databases">
        <authorList>
            <person name="Magalhaes I.L.F."/>
            <person name="Oliveira U."/>
            <person name="Santos F.R."/>
            <person name="Vidigal T.H.D.A."/>
            <person name="Brescovit A.D."/>
            <person name="Santos A.J."/>
        </authorList>
    </citation>
    <scope>NUCLEOTIDE SEQUENCE</scope>
    <source>
        <tissue evidence="1">Shoot tissue taken approximately 20 cm above the soil surface</tissue>
    </source>
</reference>
<name>A0A0A9EE43_ARUDO</name>
<dbReference type="EMBL" id="GBRH01198861">
    <property type="protein sequence ID" value="JAD99034.1"/>
    <property type="molecule type" value="Transcribed_RNA"/>
</dbReference>
<proteinExistence type="predicted"/>
<organism evidence="1">
    <name type="scientific">Arundo donax</name>
    <name type="common">Giant reed</name>
    <name type="synonym">Donax arundinaceus</name>
    <dbReference type="NCBI Taxonomy" id="35708"/>
    <lineage>
        <taxon>Eukaryota</taxon>
        <taxon>Viridiplantae</taxon>
        <taxon>Streptophyta</taxon>
        <taxon>Embryophyta</taxon>
        <taxon>Tracheophyta</taxon>
        <taxon>Spermatophyta</taxon>
        <taxon>Magnoliopsida</taxon>
        <taxon>Liliopsida</taxon>
        <taxon>Poales</taxon>
        <taxon>Poaceae</taxon>
        <taxon>PACMAD clade</taxon>
        <taxon>Arundinoideae</taxon>
        <taxon>Arundineae</taxon>
        <taxon>Arundo</taxon>
    </lineage>
</organism>
<accession>A0A0A9EE43</accession>
<sequence length="30" mass="3444">MVSLIMLCAMPVRRLLYGCKTNLHGIKLRI</sequence>